<dbReference type="CDD" id="cd01650">
    <property type="entry name" value="RT_nLTR_like"/>
    <property type="match status" value="1"/>
</dbReference>
<evidence type="ECO:0000259" key="1">
    <source>
        <dbReference type="PROSITE" id="PS50878"/>
    </source>
</evidence>
<protein>
    <recommendedName>
        <fullName evidence="5">RNA-directed DNA polymerase from mobile element jockey</fullName>
    </recommendedName>
</protein>
<dbReference type="InterPro" id="IPR012337">
    <property type="entry name" value="RNaseH-like_sf"/>
</dbReference>
<dbReference type="InterPro" id="IPR036397">
    <property type="entry name" value="RNaseH_sf"/>
</dbReference>
<dbReference type="PROSITE" id="PS50879">
    <property type="entry name" value="RNASE_H_1"/>
    <property type="match status" value="1"/>
</dbReference>
<accession>A0ABM5JJ12</accession>
<dbReference type="SUPFAM" id="SSF56672">
    <property type="entry name" value="DNA/RNA polymerases"/>
    <property type="match status" value="2"/>
</dbReference>
<dbReference type="Gene3D" id="3.30.420.10">
    <property type="entry name" value="Ribonuclease H-like superfamily/Ribonuclease H"/>
    <property type="match status" value="1"/>
</dbReference>
<dbReference type="InterPro" id="IPR043502">
    <property type="entry name" value="DNA/RNA_pol_sf"/>
</dbReference>
<proteinExistence type="predicted"/>
<evidence type="ECO:0000259" key="2">
    <source>
        <dbReference type="PROSITE" id="PS50879"/>
    </source>
</evidence>
<keyword evidence="4" id="KW-1185">Reference proteome</keyword>
<feature type="domain" description="Reverse transcriptase" evidence="1">
    <location>
        <begin position="163"/>
        <end position="435"/>
    </location>
</feature>
<organism evidence="3 4">
    <name type="scientific">Diabrotica virgifera virgifera</name>
    <name type="common">western corn rootworm</name>
    <dbReference type="NCBI Taxonomy" id="50390"/>
    <lineage>
        <taxon>Eukaryota</taxon>
        <taxon>Metazoa</taxon>
        <taxon>Ecdysozoa</taxon>
        <taxon>Arthropoda</taxon>
        <taxon>Hexapoda</taxon>
        <taxon>Insecta</taxon>
        <taxon>Pterygota</taxon>
        <taxon>Neoptera</taxon>
        <taxon>Endopterygota</taxon>
        <taxon>Coleoptera</taxon>
        <taxon>Polyphaga</taxon>
        <taxon>Cucujiformia</taxon>
        <taxon>Chrysomeloidea</taxon>
        <taxon>Chrysomelidae</taxon>
        <taxon>Galerucinae</taxon>
        <taxon>Diabroticina</taxon>
        <taxon>Diabroticites</taxon>
        <taxon>Diabrotica</taxon>
    </lineage>
</organism>
<dbReference type="EnsemblMetazoa" id="XM_050641973.1">
    <property type="protein sequence ID" value="XP_050497930.1"/>
    <property type="gene ID" value="LOC114347014"/>
</dbReference>
<name>A0ABM5JJ12_DIAVI</name>
<dbReference type="InterPro" id="IPR052560">
    <property type="entry name" value="RdDP_mobile_element"/>
</dbReference>
<dbReference type="PANTHER" id="PTHR36688">
    <property type="entry name" value="ENDO/EXONUCLEASE/PHOSPHATASE DOMAIN-CONTAINING PROTEIN"/>
    <property type="match status" value="1"/>
</dbReference>
<dbReference type="Proteomes" id="UP001652700">
    <property type="component" value="Unplaced"/>
</dbReference>
<dbReference type="RefSeq" id="XP_050497930.1">
    <property type="nucleotide sequence ID" value="XM_050641973.1"/>
</dbReference>
<dbReference type="CDD" id="cd09276">
    <property type="entry name" value="Rnase_HI_RT_non_LTR"/>
    <property type="match status" value="1"/>
</dbReference>
<dbReference type="PROSITE" id="PS50878">
    <property type="entry name" value="RT_POL"/>
    <property type="match status" value="1"/>
</dbReference>
<reference evidence="3" key="1">
    <citation type="submission" date="2025-05" db="UniProtKB">
        <authorList>
            <consortium name="EnsemblMetazoa"/>
        </authorList>
    </citation>
    <scope>IDENTIFICATION</scope>
</reference>
<dbReference type="InterPro" id="IPR002156">
    <property type="entry name" value="RNaseH_domain"/>
</dbReference>
<evidence type="ECO:0008006" key="5">
    <source>
        <dbReference type="Google" id="ProtNLM"/>
    </source>
</evidence>
<sequence>MNDCVELRKRQAILTQAIKSGKREAFKSFLAKLDFRKDGVKAHRFVTTLNNDGNKQQQMPMRGMARELTTHADIANELCKHYTKVSNIKINKREKARLLRYPPPRRMSKSIKDICTEDFSISELEAALSDTKTKKAAEIDELYPEMLKYLGAAAKNTILNLINLTWNSRVPSQWRKSEVIPTLKKQKDPSLTDSYRPISLTSSLCKVAEKMVLDRLNRAITHLELIDDAQAGFRKHRNTMDHVVEFAQKVKDAFHRKMSTVAVLVDLKAAYDIVWRGLLLHKIAKSGIDGKLFNWIKSFLGERYQRVKFHNHYSKFRLQRQGLLQGAVISCQLFNLMINDVLAMIRRTPGVDALLYADDLLIWASSSSLKALEGVVNQALKNLEKWADENCLTVSTTKTLYQVLTLSTKQTAVKLTYKGVDLEREDVTKYLGVYIDKKIAWKPQIDDIAEKATKRCRLLKRLTATKWGATQDVLVATYKTYVRPILEYGSEATITASTNTTSKLEVAQNTALRVITGAPKSTPITSMEAQTGIEPIQCRREQHALTFWERQRRILPQKWDEYRQAASRLKTQTTPLTVANQIMEKYHIDLSKAAPFPAQTTLARGLPNTELRLENHNDPKHLSSDIVLRKAALETIHTNYPAHEWLHIYCDGSSMPDSGRTGAGYVSTFSKGSIAVGAPLTNYDGEIAAIHEAAKSLENLQHPQKVAFFIDCQAAILALSTNRYTDCAQTISCRVQLSNLLEKGWLITLQWIPSHVGVEGNEAEDELAKEGTTLPQPPSFQSYTSAKSTIKRGIKAKIKDQQIQAGAGKSWAHLIESPIPHNLPRPISVAAFRTTTGHDYLASHLHRIGVRENDNCPLCNQPQMDAAHLPECPALITDPPEEDEDRLRETARLYWSARRQMANMPRVGVG</sequence>
<dbReference type="InterPro" id="IPR000477">
    <property type="entry name" value="RT_dom"/>
</dbReference>
<feature type="domain" description="RNase H type-1" evidence="2">
    <location>
        <begin position="642"/>
        <end position="773"/>
    </location>
</feature>
<dbReference type="SUPFAM" id="SSF53098">
    <property type="entry name" value="Ribonuclease H-like"/>
    <property type="match status" value="1"/>
</dbReference>
<evidence type="ECO:0000313" key="3">
    <source>
        <dbReference type="EnsemblMetazoa" id="XP_050497930.1"/>
    </source>
</evidence>
<dbReference type="GeneID" id="114347014"/>
<dbReference type="PANTHER" id="PTHR36688:SF1">
    <property type="entry name" value="ENDONUCLEASE_EXONUCLEASE_PHOSPHATASE DOMAIN-CONTAINING PROTEIN"/>
    <property type="match status" value="1"/>
</dbReference>
<dbReference type="Pfam" id="PF00075">
    <property type="entry name" value="RNase_H"/>
    <property type="match status" value="1"/>
</dbReference>
<evidence type="ECO:0000313" key="4">
    <source>
        <dbReference type="Proteomes" id="UP001652700"/>
    </source>
</evidence>
<dbReference type="Pfam" id="PF00078">
    <property type="entry name" value="RVT_1"/>
    <property type="match status" value="1"/>
</dbReference>